<dbReference type="InterPro" id="IPR055066">
    <property type="entry name" value="AASDHPPT_N"/>
</dbReference>
<dbReference type="EMBL" id="JRZE01000003">
    <property type="protein sequence ID" value="KHF44077.1"/>
    <property type="molecule type" value="Genomic_DNA"/>
</dbReference>
<evidence type="ECO:0000313" key="5">
    <source>
        <dbReference type="EMBL" id="KHF44077.1"/>
    </source>
</evidence>
<accession>A0A837D8V8</accession>
<organism evidence="5 6">
    <name type="scientific">Saccharomonospora viridis</name>
    <dbReference type="NCBI Taxonomy" id="1852"/>
    <lineage>
        <taxon>Bacteria</taxon>
        <taxon>Bacillati</taxon>
        <taxon>Actinomycetota</taxon>
        <taxon>Actinomycetes</taxon>
        <taxon>Pseudonocardiales</taxon>
        <taxon>Pseudonocardiaceae</taxon>
        <taxon>Saccharomonospora</taxon>
    </lineage>
</organism>
<dbReference type="PANTHER" id="PTHR12215">
    <property type="entry name" value="PHOSPHOPANTETHEINE TRANSFERASE"/>
    <property type="match status" value="1"/>
</dbReference>
<dbReference type="Pfam" id="PF01648">
    <property type="entry name" value="ACPS"/>
    <property type="match status" value="1"/>
</dbReference>
<evidence type="ECO:0000259" key="4">
    <source>
        <dbReference type="Pfam" id="PF22624"/>
    </source>
</evidence>
<dbReference type="AlphaFoldDB" id="A0A837D8V8"/>
<dbReference type="InterPro" id="IPR050559">
    <property type="entry name" value="P-Pant_transferase_sf"/>
</dbReference>
<dbReference type="SUPFAM" id="SSF56214">
    <property type="entry name" value="4'-phosphopantetheinyl transferase"/>
    <property type="match status" value="2"/>
</dbReference>
<dbReference type="GO" id="GO:0000287">
    <property type="term" value="F:magnesium ion binding"/>
    <property type="evidence" value="ECO:0007669"/>
    <property type="project" value="InterPro"/>
</dbReference>
<comment type="similarity">
    <text evidence="1">Belongs to the P-Pant transferase superfamily. Gsp/Sfp/HetI/AcpT family.</text>
</comment>
<dbReference type="RefSeq" id="WP_037308882.1">
    <property type="nucleotide sequence ID" value="NZ_FOWS01000004.1"/>
</dbReference>
<dbReference type="GO" id="GO:0019878">
    <property type="term" value="P:lysine biosynthetic process via aminoadipic acid"/>
    <property type="evidence" value="ECO:0007669"/>
    <property type="project" value="TreeGrafter"/>
</dbReference>
<dbReference type="Gene3D" id="3.90.470.20">
    <property type="entry name" value="4'-phosphopantetheinyl transferase domain"/>
    <property type="match status" value="2"/>
</dbReference>
<protein>
    <submittedName>
        <fullName evidence="5">4'-phosphopantetheinyl transferase</fullName>
    </submittedName>
</protein>
<dbReference type="GO" id="GO:0008897">
    <property type="term" value="F:holo-[acyl-carrier-protein] synthase activity"/>
    <property type="evidence" value="ECO:0007669"/>
    <property type="project" value="InterPro"/>
</dbReference>
<proteinExistence type="inferred from homology"/>
<evidence type="ECO:0000313" key="6">
    <source>
        <dbReference type="Proteomes" id="UP000030848"/>
    </source>
</evidence>
<reference evidence="5 6" key="1">
    <citation type="submission" date="2014-10" db="EMBL/GenBank/DDBJ databases">
        <title>Genome sequence of Micropolyspora internatus JCM3315.</title>
        <authorList>
            <person name="Shin S.-K."/>
            <person name="Yi H."/>
        </authorList>
    </citation>
    <scope>NUCLEOTIDE SEQUENCE [LARGE SCALE GENOMIC DNA]</scope>
    <source>
        <strain evidence="5 6">JCM 3315</strain>
    </source>
</reference>
<sequence length="235" mass="25708">MTECSVWWSKPIIESENTLALLDPTERTRYDSYRRVEDRRRFLTGRVLAKTVAAEHLGVSPAEIHFDATCTGCGKQHGPVRVPDAELELSISHSGERVGVAATSGAAVGLDVEAIGRNIEDSLIAYALNDTELATLPEEEDARAEDFFTYWTRKEAVMKATGRGLRIPLRSLTLAKATEPARLLASDDPVLSPESTRMADLDPGSGYRAAVAVITTDEIDVTERWWTPSSPGHGQ</sequence>
<dbReference type="InterPro" id="IPR037143">
    <property type="entry name" value="4-PPantetheinyl_Trfase_dom_sf"/>
</dbReference>
<dbReference type="OrthoDB" id="190168at2"/>
<evidence type="ECO:0000259" key="3">
    <source>
        <dbReference type="Pfam" id="PF01648"/>
    </source>
</evidence>
<name>A0A837D8V8_9PSEU</name>
<comment type="caution">
    <text evidence="5">The sequence shown here is derived from an EMBL/GenBank/DDBJ whole genome shotgun (WGS) entry which is preliminary data.</text>
</comment>
<evidence type="ECO:0000256" key="2">
    <source>
        <dbReference type="ARBA" id="ARBA00022679"/>
    </source>
</evidence>
<dbReference type="PANTHER" id="PTHR12215:SF10">
    <property type="entry name" value="L-AMINOADIPATE-SEMIALDEHYDE DEHYDROGENASE-PHOSPHOPANTETHEINYL TRANSFERASE"/>
    <property type="match status" value="1"/>
</dbReference>
<feature type="domain" description="4'-phosphopantetheinyl transferase" evidence="3">
    <location>
        <begin position="107"/>
        <end position="182"/>
    </location>
</feature>
<dbReference type="Pfam" id="PF22624">
    <property type="entry name" value="AASDHPPT_N"/>
    <property type="match status" value="1"/>
</dbReference>
<dbReference type="GO" id="GO:0005829">
    <property type="term" value="C:cytosol"/>
    <property type="evidence" value="ECO:0007669"/>
    <property type="project" value="TreeGrafter"/>
</dbReference>
<dbReference type="Proteomes" id="UP000030848">
    <property type="component" value="Unassembled WGS sequence"/>
</dbReference>
<gene>
    <name evidence="5" type="ORF">MINT15_09590</name>
</gene>
<dbReference type="InterPro" id="IPR008278">
    <property type="entry name" value="4-PPantetheinyl_Trfase_dom"/>
</dbReference>
<evidence type="ECO:0000256" key="1">
    <source>
        <dbReference type="ARBA" id="ARBA00010990"/>
    </source>
</evidence>
<feature type="domain" description="4'-phosphopantetheinyl transferase N-terminal" evidence="4">
    <location>
        <begin position="16"/>
        <end position="103"/>
    </location>
</feature>
<keyword evidence="2 5" id="KW-0808">Transferase</keyword>